<dbReference type="Pfam" id="PF00501">
    <property type="entry name" value="AMP-binding"/>
    <property type="match status" value="1"/>
</dbReference>
<gene>
    <name evidence="4" type="ordered locus">Cyan7425_3066</name>
</gene>
<dbReference type="InterPro" id="IPR042099">
    <property type="entry name" value="ANL_N_sf"/>
</dbReference>
<keyword evidence="2" id="KW-0067">ATP-binding</keyword>
<dbReference type="HOGENOM" id="CLU_000022_45_5_3"/>
<dbReference type="STRING" id="395961.Cyan7425_3066"/>
<evidence type="ECO:0000313" key="4">
    <source>
        <dbReference type="EMBL" id="ACL45400.1"/>
    </source>
</evidence>
<dbReference type="KEGG" id="cyn:Cyan7425_3066"/>
<dbReference type="GO" id="GO:0004467">
    <property type="term" value="F:long-chain fatty acid-CoA ligase activity"/>
    <property type="evidence" value="ECO:0007669"/>
    <property type="project" value="TreeGrafter"/>
</dbReference>
<dbReference type="AlphaFoldDB" id="B8HM40"/>
<reference evidence="4" key="1">
    <citation type="submission" date="2009-01" db="EMBL/GenBank/DDBJ databases">
        <title>Complete sequence of chromosome Cyanothece sp. PCC 7425.</title>
        <authorList>
            <consortium name="US DOE Joint Genome Institute"/>
            <person name="Lucas S."/>
            <person name="Copeland A."/>
            <person name="Lapidus A."/>
            <person name="Glavina del Rio T."/>
            <person name="Dalin E."/>
            <person name="Tice H."/>
            <person name="Bruce D."/>
            <person name="Goodwin L."/>
            <person name="Pitluck S."/>
            <person name="Sims D."/>
            <person name="Meineke L."/>
            <person name="Brettin T."/>
            <person name="Detter J.C."/>
            <person name="Han C."/>
            <person name="Larimer F."/>
            <person name="Land M."/>
            <person name="Hauser L."/>
            <person name="Kyrpides N."/>
            <person name="Ovchinnikova G."/>
            <person name="Liberton M."/>
            <person name="Stoeckel J."/>
            <person name="Banerjee A."/>
            <person name="Singh A."/>
            <person name="Page L."/>
            <person name="Sato H."/>
            <person name="Zhao L."/>
            <person name="Sherman L."/>
            <person name="Pakrasi H."/>
            <person name="Richardson P."/>
        </authorList>
    </citation>
    <scope>NUCLEOTIDE SEQUENCE</scope>
    <source>
        <strain evidence="4">PCC 7425</strain>
    </source>
</reference>
<dbReference type="PANTHER" id="PTHR43272:SF33">
    <property type="entry name" value="AMP-BINDING DOMAIN-CONTAINING PROTEIN-RELATED"/>
    <property type="match status" value="1"/>
</dbReference>
<evidence type="ECO:0000256" key="1">
    <source>
        <dbReference type="ARBA" id="ARBA00022741"/>
    </source>
</evidence>
<dbReference type="GO" id="GO:0016020">
    <property type="term" value="C:membrane"/>
    <property type="evidence" value="ECO:0007669"/>
    <property type="project" value="TreeGrafter"/>
</dbReference>
<evidence type="ECO:0000259" key="3">
    <source>
        <dbReference type="Pfam" id="PF00501"/>
    </source>
</evidence>
<keyword evidence="4" id="KW-0436">Ligase</keyword>
<keyword evidence="1" id="KW-0547">Nucleotide-binding</keyword>
<accession>B8HM40</accession>
<evidence type="ECO:0000256" key="2">
    <source>
        <dbReference type="ARBA" id="ARBA00022840"/>
    </source>
</evidence>
<dbReference type="Gene3D" id="3.40.50.12780">
    <property type="entry name" value="N-terminal domain of ligase-like"/>
    <property type="match status" value="1"/>
</dbReference>
<dbReference type="InterPro" id="IPR000873">
    <property type="entry name" value="AMP-dep_synth/lig_dom"/>
</dbReference>
<dbReference type="Pfam" id="PF23562">
    <property type="entry name" value="AMP-binding_C_3"/>
    <property type="match status" value="1"/>
</dbReference>
<dbReference type="GO" id="GO:0005524">
    <property type="term" value="F:ATP binding"/>
    <property type="evidence" value="ECO:0007669"/>
    <property type="project" value="UniProtKB-KW"/>
</dbReference>
<protein>
    <submittedName>
        <fullName evidence="4">AMP-dependent synthetase and ligase</fullName>
    </submittedName>
</protein>
<dbReference type="PANTHER" id="PTHR43272">
    <property type="entry name" value="LONG-CHAIN-FATTY-ACID--COA LIGASE"/>
    <property type="match status" value="1"/>
</dbReference>
<feature type="domain" description="AMP-dependent synthetase/ligase" evidence="3">
    <location>
        <begin position="54"/>
        <end position="515"/>
    </location>
</feature>
<sequence>MFFGTSSSIRFPFLPGSMGTTSLMADMDVKRETQLLPQTVGIIPLGYTIPALLDAACDRSPNATAFNQWTGTNWTSLSNQTFRETVESVALGLLDLGLRAGDRVALLLHSDLSFAIADMGCLLANLVTVPIDLTQTLENIIYVIQHSGSRALIVSTLDLLQQIGPYLGQTAELQQIIVVDLPTGCLLLPSLSVGITAQTATPEPDTPAPPLHCFPECTGLDLHQCLHLTYPDWRISLPADVQICALTQIQAQGEIEKSAATLADLRSGLSPHDLATIIYIPGPAGELLGVMLSHENLTGNAMAAFAELPDLAWGAAEVALSFLPLNHVFARHMLYGHIYYGHSLYFSQPNWVFKHLAEVKPTILTVVPLLLEKIYSQILKRGKKLKVWKRLVFGWSLWLARHYQLGQKPHVIYAGLLKLADWLVLSQWRSPFGGRLKYLLCGGAALGAELANVLTAAGIPILQGYGLTQAGGVVSFNRGVANRAGTVGLPIAGVEVKIADDGEILVRSPYMMSGYDQHPEATKQDIDAQGWLHTGDLGRITSGGLLQITGLKKPLFKLSTGKYIAPLPIENRLKQSTFVAEAIIVGADRKFSAVLIFPNTTALQQLARELGLNLSGNALLQHPCIVGLYRALVESVNCHLPYWAIVKRFQLIHTELRLENGLPISHQQLDRQQVLQCFAQEIDNLFREGSSNNTATAIEIASTHSEEFDHQEIACPVYPVTPCPVFAQSLDIRQEGSEGKSERARG</sequence>
<dbReference type="SUPFAM" id="SSF56801">
    <property type="entry name" value="Acetyl-CoA synthetase-like"/>
    <property type="match status" value="1"/>
</dbReference>
<dbReference type="eggNOG" id="COG1022">
    <property type="taxonomic scope" value="Bacteria"/>
</dbReference>
<organism evidence="4">
    <name type="scientific">Cyanothece sp. (strain PCC 7425 / ATCC 29141)</name>
    <dbReference type="NCBI Taxonomy" id="395961"/>
    <lineage>
        <taxon>Bacteria</taxon>
        <taxon>Bacillati</taxon>
        <taxon>Cyanobacteriota</taxon>
        <taxon>Cyanophyceae</taxon>
        <taxon>Gomontiellales</taxon>
        <taxon>Cyanothecaceae</taxon>
        <taxon>Cyanothece</taxon>
    </lineage>
</organism>
<proteinExistence type="predicted"/>
<name>B8HM40_CYAP4</name>
<dbReference type="EMBL" id="CP001344">
    <property type="protein sequence ID" value="ACL45400.1"/>
    <property type="molecule type" value="Genomic_DNA"/>
</dbReference>